<dbReference type="GO" id="GO:0006511">
    <property type="term" value="P:ubiquitin-dependent protein catabolic process"/>
    <property type="evidence" value="ECO:0007669"/>
    <property type="project" value="TreeGrafter"/>
</dbReference>
<dbReference type="GO" id="GO:0005634">
    <property type="term" value="C:nucleus"/>
    <property type="evidence" value="ECO:0007669"/>
    <property type="project" value="TreeGrafter"/>
</dbReference>
<dbReference type="Pfam" id="PF14736">
    <property type="entry name" value="N_Asn_amidohyd"/>
    <property type="match status" value="1"/>
</dbReference>
<proteinExistence type="predicted"/>
<dbReference type="PANTHER" id="PTHR12498:SF0">
    <property type="entry name" value="PROTEIN N-TERMINAL ASPARAGINE AMIDOHYDROLASE"/>
    <property type="match status" value="1"/>
</dbReference>
<evidence type="ECO:0000313" key="2">
    <source>
        <dbReference type="Proteomes" id="UP001161247"/>
    </source>
</evidence>
<evidence type="ECO:0000313" key="1">
    <source>
        <dbReference type="EMBL" id="CAI9103207.1"/>
    </source>
</evidence>
<name>A0AAV1D5X7_OLDCO</name>
<protein>
    <submittedName>
        <fullName evidence="1">OLC1v1001655C1</fullName>
    </submittedName>
</protein>
<reference evidence="1" key="1">
    <citation type="submission" date="2023-03" db="EMBL/GenBank/DDBJ databases">
        <authorList>
            <person name="Julca I."/>
        </authorList>
    </citation>
    <scope>NUCLEOTIDE SEQUENCE</scope>
</reference>
<dbReference type="EMBL" id="OX459121">
    <property type="protein sequence ID" value="CAI9103207.1"/>
    <property type="molecule type" value="Genomic_DNA"/>
</dbReference>
<gene>
    <name evidence="1" type="ORF">OLC1_LOCUS12421</name>
</gene>
<sequence>MIFVGGVPFQAEEPSSSSEGSKILIALMDHPILSAASCTFNSIPERKFSASEGATGERVAACKWVYVFQREYATVDPSLVDLAGTDETTTCVGMIIRNCKSGMTSIAHLDSPSIVDVGLSQMLTSVVDPNSDDILDVHLIGGFDDSSPQHMENTVTSRIKNKGYSFPLCAKIVEVLEKSSKKFHLQTLHVLENNTWKDSEGGAYPIFTGFLVNPSTGSVTPASFDGTSRCPDELVRMNRVTAAYEDPNWNGRLLETYDTKTDRFVIAPCKWTKRQLHIAIMLQSLSDDELLLTCSTSPSAEAPDFVENERRKLAYMIQHPDWKETFPLTQPRVFERTTSGEWKRLTN</sequence>
<organism evidence="1 2">
    <name type="scientific">Oldenlandia corymbosa var. corymbosa</name>
    <dbReference type="NCBI Taxonomy" id="529605"/>
    <lineage>
        <taxon>Eukaryota</taxon>
        <taxon>Viridiplantae</taxon>
        <taxon>Streptophyta</taxon>
        <taxon>Embryophyta</taxon>
        <taxon>Tracheophyta</taxon>
        <taxon>Spermatophyta</taxon>
        <taxon>Magnoliopsida</taxon>
        <taxon>eudicotyledons</taxon>
        <taxon>Gunneridae</taxon>
        <taxon>Pentapetalae</taxon>
        <taxon>asterids</taxon>
        <taxon>lamiids</taxon>
        <taxon>Gentianales</taxon>
        <taxon>Rubiaceae</taxon>
        <taxon>Rubioideae</taxon>
        <taxon>Spermacoceae</taxon>
        <taxon>Hedyotis-Oldenlandia complex</taxon>
        <taxon>Oldenlandia</taxon>
    </lineage>
</organism>
<keyword evidence="2" id="KW-1185">Reference proteome</keyword>
<dbReference type="GO" id="GO:0008418">
    <property type="term" value="F:protein-N-terminal asparagine amidohydrolase activity"/>
    <property type="evidence" value="ECO:0007669"/>
    <property type="project" value="InterPro"/>
</dbReference>
<dbReference type="InterPro" id="IPR026750">
    <property type="entry name" value="NTAN1"/>
</dbReference>
<dbReference type="Proteomes" id="UP001161247">
    <property type="component" value="Chromosome 4"/>
</dbReference>
<accession>A0AAV1D5X7</accession>
<dbReference type="AlphaFoldDB" id="A0AAV1D5X7"/>
<dbReference type="PANTHER" id="PTHR12498">
    <property type="entry name" value="N-TERMINAL ASPARAGINE AMIDOHYDROLASE"/>
    <property type="match status" value="1"/>
</dbReference>